<feature type="region of interest" description="Disordered" evidence="14">
    <location>
        <begin position="131"/>
        <end position="329"/>
    </location>
</feature>
<evidence type="ECO:0000256" key="9">
    <source>
        <dbReference type="ARBA" id="ARBA00023015"/>
    </source>
</evidence>
<keyword evidence="4" id="KW-1017">Isopeptide bond</keyword>
<keyword evidence="8" id="KW-0007">Acetylation</keyword>
<evidence type="ECO:0000256" key="5">
    <source>
        <dbReference type="ARBA" id="ARBA00022553"/>
    </source>
</evidence>
<dbReference type="PROSITE" id="PS50102">
    <property type="entry name" value="RRM"/>
    <property type="match status" value="1"/>
</dbReference>
<dbReference type="AlphaFoldDB" id="A0A3P9MBN5"/>
<dbReference type="InterPro" id="IPR035979">
    <property type="entry name" value="RBD_domain_sf"/>
</dbReference>
<evidence type="ECO:0000259" key="16">
    <source>
        <dbReference type="PROSITE" id="PS50800"/>
    </source>
</evidence>
<keyword evidence="5" id="KW-0597">Phosphoprotein</keyword>
<accession>A0A3P9MBN5</accession>
<reference evidence="17 18" key="2">
    <citation type="submission" date="2017-04" db="EMBL/GenBank/DDBJ databases">
        <title>CpG methylation of centromeres and impact of large insertions on vertebrate speciation.</title>
        <authorList>
            <person name="Ichikawa K."/>
            <person name="Yoshimura J."/>
            <person name="Morishita S."/>
        </authorList>
    </citation>
    <scope>NUCLEOTIDE SEQUENCE</scope>
    <source>
        <strain evidence="17 18">HNI</strain>
    </source>
</reference>
<dbReference type="SMART" id="SM00360">
    <property type="entry name" value="RRM"/>
    <property type="match status" value="1"/>
</dbReference>
<name>A0A3P9MBN5_ORYLA</name>
<dbReference type="Gene3D" id="3.30.70.330">
    <property type="match status" value="1"/>
</dbReference>
<dbReference type="Pfam" id="PF02037">
    <property type="entry name" value="SAP"/>
    <property type="match status" value="1"/>
</dbReference>
<evidence type="ECO:0000256" key="4">
    <source>
        <dbReference type="ARBA" id="ARBA00022499"/>
    </source>
</evidence>
<dbReference type="InterPro" id="IPR051738">
    <property type="entry name" value="SAF_Modulators"/>
</dbReference>
<feature type="region of interest" description="Disordered" evidence="14">
    <location>
        <begin position="545"/>
        <end position="723"/>
    </location>
</feature>
<evidence type="ECO:0000313" key="18">
    <source>
        <dbReference type="Proteomes" id="UP000265180"/>
    </source>
</evidence>
<dbReference type="GO" id="GO:0005634">
    <property type="term" value="C:nucleus"/>
    <property type="evidence" value="ECO:0007669"/>
    <property type="project" value="UniProtKB-SubCell"/>
</dbReference>
<dbReference type="InterPro" id="IPR012677">
    <property type="entry name" value="Nucleotide-bd_a/b_plait_sf"/>
</dbReference>
<feature type="compositionally biased region" description="Basic and acidic residues" evidence="14">
    <location>
        <begin position="228"/>
        <end position="240"/>
    </location>
</feature>
<feature type="compositionally biased region" description="Basic and acidic residues" evidence="14">
    <location>
        <begin position="298"/>
        <end position="317"/>
    </location>
</feature>
<evidence type="ECO:0000259" key="15">
    <source>
        <dbReference type="PROSITE" id="PS50102"/>
    </source>
</evidence>
<feature type="compositionally biased region" description="Polar residues" evidence="14">
    <location>
        <begin position="690"/>
        <end position="701"/>
    </location>
</feature>
<evidence type="ECO:0000256" key="6">
    <source>
        <dbReference type="ARBA" id="ARBA00022843"/>
    </source>
</evidence>
<dbReference type="InterPro" id="IPR000504">
    <property type="entry name" value="RRM_dom"/>
</dbReference>
<feature type="region of interest" description="Disordered" evidence="14">
    <location>
        <begin position="393"/>
        <end position="481"/>
    </location>
</feature>
<dbReference type="Gene3D" id="1.10.720.30">
    <property type="entry name" value="SAP domain"/>
    <property type="match status" value="1"/>
</dbReference>
<dbReference type="FunFam" id="1.10.720.30:FF:000010">
    <property type="entry name" value="SAFB-like transcription modulator isoform X2"/>
    <property type="match status" value="1"/>
</dbReference>
<evidence type="ECO:0000256" key="7">
    <source>
        <dbReference type="ARBA" id="ARBA00022884"/>
    </source>
</evidence>
<feature type="domain" description="SAP" evidence="16">
    <location>
        <begin position="19"/>
        <end position="53"/>
    </location>
</feature>
<keyword evidence="7 13" id="KW-0694">RNA-binding</keyword>
<dbReference type="SUPFAM" id="SSF54928">
    <property type="entry name" value="RNA-binding domain, RBD"/>
    <property type="match status" value="1"/>
</dbReference>
<dbReference type="GO" id="GO:0003723">
    <property type="term" value="F:RNA binding"/>
    <property type="evidence" value="ECO:0007669"/>
    <property type="project" value="UniProtKB-UniRule"/>
</dbReference>
<evidence type="ECO:0000256" key="13">
    <source>
        <dbReference type="PROSITE-ProRule" id="PRU00176"/>
    </source>
</evidence>
<dbReference type="GO" id="GO:0003677">
    <property type="term" value="F:DNA binding"/>
    <property type="evidence" value="ECO:0007669"/>
    <property type="project" value="UniProtKB-KW"/>
</dbReference>
<evidence type="ECO:0000313" key="17">
    <source>
        <dbReference type="Ensembl" id="ENSORLP00020030416.1"/>
    </source>
</evidence>
<reference key="1">
    <citation type="journal article" date="2007" name="Nature">
        <title>The medaka draft genome and insights into vertebrate genome evolution.</title>
        <authorList>
            <person name="Kasahara M."/>
            <person name="Naruse K."/>
            <person name="Sasaki S."/>
            <person name="Nakatani Y."/>
            <person name="Qu W."/>
            <person name="Ahsan B."/>
            <person name="Yamada T."/>
            <person name="Nagayasu Y."/>
            <person name="Doi K."/>
            <person name="Kasai Y."/>
            <person name="Jindo T."/>
            <person name="Kobayashi D."/>
            <person name="Shimada A."/>
            <person name="Toyoda A."/>
            <person name="Kuroki Y."/>
            <person name="Fujiyama A."/>
            <person name="Sasaki T."/>
            <person name="Shimizu A."/>
            <person name="Asakawa S."/>
            <person name="Shimizu N."/>
            <person name="Hashimoto S."/>
            <person name="Yang J."/>
            <person name="Lee Y."/>
            <person name="Matsushima K."/>
            <person name="Sugano S."/>
            <person name="Sakaizumi M."/>
            <person name="Narita T."/>
            <person name="Ohishi K."/>
            <person name="Haga S."/>
            <person name="Ohta F."/>
            <person name="Nomoto H."/>
            <person name="Nogata K."/>
            <person name="Morishita T."/>
            <person name="Endo T."/>
            <person name="Shin-I T."/>
            <person name="Takeda H."/>
            <person name="Morishita S."/>
            <person name="Kohara Y."/>
        </authorList>
    </citation>
    <scope>NUCLEOTIDE SEQUENCE [LARGE SCALE GENOMIC DNA]</scope>
    <source>
        <strain>Hd-rR</strain>
    </source>
</reference>
<proteinExistence type="predicted"/>
<protein>
    <submittedName>
        <fullName evidence="17">Scaffold attachment factor B</fullName>
    </submittedName>
</protein>
<dbReference type="CDD" id="cd12679">
    <property type="entry name" value="RRM_SAFB1_SAFB2"/>
    <property type="match status" value="1"/>
</dbReference>
<keyword evidence="6" id="KW-0832">Ubl conjugation</keyword>
<evidence type="ECO:0000256" key="11">
    <source>
        <dbReference type="ARBA" id="ARBA00023163"/>
    </source>
</evidence>
<dbReference type="Proteomes" id="UP000265180">
    <property type="component" value="Chromosome 4"/>
</dbReference>
<evidence type="ECO:0000256" key="1">
    <source>
        <dbReference type="ARBA" id="ARBA00004123"/>
    </source>
</evidence>
<feature type="compositionally biased region" description="Basic and acidic residues" evidence="14">
    <location>
        <begin position="393"/>
        <end position="449"/>
    </location>
</feature>
<dbReference type="Pfam" id="PF00076">
    <property type="entry name" value="RRM_1"/>
    <property type="match status" value="1"/>
</dbReference>
<feature type="compositionally biased region" description="Low complexity" evidence="14">
    <location>
        <begin position="674"/>
        <end position="689"/>
    </location>
</feature>
<evidence type="ECO:0000256" key="10">
    <source>
        <dbReference type="ARBA" id="ARBA00023125"/>
    </source>
</evidence>
<keyword evidence="3" id="KW-0678">Repressor</keyword>
<dbReference type="InterPro" id="IPR003034">
    <property type="entry name" value="SAP_dom"/>
</dbReference>
<feature type="domain" description="RRM" evidence="15">
    <location>
        <begin position="322"/>
        <end position="400"/>
    </location>
</feature>
<dbReference type="PANTHER" id="PTHR15683:SF6">
    <property type="entry name" value="SCAFFOLD ATTACHMENT FACTOR B1"/>
    <property type="match status" value="1"/>
</dbReference>
<dbReference type="InterPro" id="IPR036361">
    <property type="entry name" value="SAP_dom_sf"/>
</dbReference>
<dbReference type="InterPro" id="IPR034781">
    <property type="entry name" value="SAFB1_2_RBD"/>
</dbReference>
<dbReference type="PROSITE" id="PS50800">
    <property type="entry name" value="SAP"/>
    <property type="match status" value="1"/>
</dbReference>
<organism evidence="17 18">
    <name type="scientific">Oryzias latipes</name>
    <name type="common">Japanese rice fish</name>
    <name type="synonym">Japanese killifish</name>
    <dbReference type="NCBI Taxonomy" id="8090"/>
    <lineage>
        <taxon>Eukaryota</taxon>
        <taxon>Metazoa</taxon>
        <taxon>Chordata</taxon>
        <taxon>Craniata</taxon>
        <taxon>Vertebrata</taxon>
        <taxon>Euteleostomi</taxon>
        <taxon>Actinopterygii</taxon>
        <taxon>Neopterygii</taxon>
        <taxon>Teleostei</taxon>
        <taxon>Neoteleostei</taxon>
        <taxon>Acanthomorphata</taxon>
        <taxon>Ovalentaria</taxon>
        <taxon>Atherinomorphae</taxon>
        <taxon>Beloniformes</taxon>
        <taxon>Adrianichthyidae</taxon>
        <taxon>Oryziinae</taxon>
        <taxon>Oryzias</taxon>
    </lineage>
</organism>
<reference evidence="17" key="3">
    <citation type="submission" date="2025-08" db="UniProtKB">
        <authorList>
            <consortium name="Ensembl"/>
        </authorList>
    </citation>
    <scope>IDENTIFICATION</scope>
    <source>
        <strain evidence="17">HNI</strain>
    </source>
</reference>
<keyword evidence="12" id="KW-0539">Nucleus</keyword>
<keyword evidence="2" id="KW-0488">Methylation</keyword>
<reference evidence="17" key="4">
    <citation type="submission" date="2025-09" db="UniProtKB">
        <authorList>
            <consortium name="Ensembl"/>
        </authorList>
    </citation>
    <scope>IDENTIFICATION</scope>
    <source>
        <strain evidence="17">HNI</strain>
    </source>
</reference>
<sequence>MSNPSADAELPENAEVRKLTDLRVIDLKAELKKRNLDTTGVKSVLSERLKKQAIEEEGGNPDEIVVVPESTPKRANATPKRAPKEELLDDPENMQDMDILDMNILDDTENDSGILAEDHLVGAENFDREYAAGLDEEQDFESEEARGLELKLAEQVKDGGGDGPGEQTNDKVAGSCLSEPLKEEPHQSHESGPEEEQAATAGGEDSVSKADAAARGDVGSDQDNVETGAKEVGDARKVPEETFVAENESSQAVSVSKQGGTGETVGSEMGSKKGEDEKTEESAAADSALKESSSVEGDDQKKSEDKDGKAESKDEKAAASSRNLWVSGLSSTTRATDLKSLFSKYGKVVGAKVVTNAKSPGARCYGFVTMSSSEEATKCIGQLHRTELHGKMISVERAKNEPAGKKPAEKSGTERRQSTDSSDGKEEKSEGEGDGKRNERTVVMDKSKGEPVISVKTKSKSRSTKSRDRKSSSKERKDILTFDQIKKQRELERQRQFDRELREWERRRFERERLEADRMERQFLERERMRIEYERRREQERILRERDELRRQQEQLRYEQDRRPFKRPYDMEGKEEWPDKRMAMDDRYGRSDFGRQDRYQDFDHRDRGRFDNPRGMGPDRDGQHFSDRHSRESWGGGYDKRMNPEGGRDWDSGRKMDGDRPWQRDGAVPGQSHMARGGMARGGYMNAGASQSLSGPLNRTNPMMPGGGGGAGGLQGGAFGRRY</sequence>
<feature type="region of interest" description="Disordered" evidence="14">
    <location>
        <begin position="51"/>
        <end position="93"/>
    </location>
</feature>
<feature type="compositionally biased region" description="Basic and acidic residues" evidence="14">
    <location>
        <begin position="180"/>
        <end position="192"/>
    </location>
</feature>
<evidence type="ECO:0000256" key="2">
    <source>
        <dbReference type="ARBA" id="ARBA00022481"/>
    </source>
</evidence>
<feature type="compositionally biased region" description="Basic and acidic residues" evidence="14">
    <location>
        <begin position="545"/>
        <end position="663"/>
    </location>
</feature>
<dbReference type="SUPFAM" id="SSF68906">
    <property type="entry name" value="SAP domain"/>
    <property type="match status" value="1"/>
</dbReference>
<feature type="compositionally biased region" description="Basic and acidic residues" evidence="14">
    <location>
        <begin position="143"/>
        <end position="160"/>
    </location>
</feature>
<dbReference type="PANTHER" id="PTHR15683">
    <property type="entry name" value="SCAFFOLD ATTACHMENT FACTOR B-RELATED"/>
    <property type="match status" value="1"/>
</dbReference>
<feature type="compositionally biased region" description="Gly residues" evidence="14">
    <location>
        <begin position="705"/>
        <end position="723"/>
    </location>
</feature>
<keyword evidence="9" id="KW-0805">Transcription regulation</keyword>
<evidence type="ECO:0000256" key="12">
    <source>
        <dbReference type="ARBA" id="ARBA00023242"/>
    </source>
</evidence>
<evidence type="ECO:0000256" key="3">
    <source>
        <dbReference type="ARBA" id="ARBA00022491"/>
    </source>
</evidence>
<evidence type="ECO:0000256" key="8">
    <source>
        <dbReference type="ARBA" id="ARBA00022990"/>
    </source>
</evidence>
<keyword evidence="11" id="KW-0804">Transcription</keyword>
<dbReference type="SMART" id="SM00513">
    <property type="entry name" value="SAP"/>
    <property type="match status" value="1"/>
</dbReference>
<keyword evidence="10" id="KW-0238">DNA-binding</keyword>
<dbReference type="Ensembl" id="ENSORLT00020021512.1">
    <property type="protein sequence ID" value="ENSORLP00020030416.1"/>
    <property type="gene ID" value="ENSORLG00020000404.1"/>
</dbReference>
<feature type="compositionally biased region" description="Basic and acidic residues" evidence="14">
    <location>
        <begin position="465"/>
        <end position="481"/>
    </location>
</feature>
<comment type="subcellular location">
    <subcellularLocation>
        <location evidence="1">Nucleus</location>
    </subcellularLocation>
</comment>
<evidence type="ECO:0000256" key="14">
    <source>
        <dbReference type="SAM" id="MobiDB-lite"/>
    </source>
</evidence>
<feature type="compositionally biased region" description="Polar residues" evidence="14">
    <location>
        <begin position="247"/>
        <end position="258"/>
    </location>
</feature>